<dbReference type="SUPFAM" id="SSF52540">
    <property type="entry name" value="P-loop containing nucleoside triphosphate hydrolases"/>
    <property type="match status" value="1"/>
</dbReference>
<comment type="similarity">
    <text evidence="1">Belongs to the ABC transporter superfamily.</text>
</comment>
<keyword evidence="2" id="KW-0547">Nucleotide-binding</keyword>
<evidence type="ECO:0000259" key="4">
    <source>
        <dbReference type="PROSITE" id="PS50893"/>
    </source>
</evidence>
<dbReference type="InterPro" id="IPR027417">
    <property type="entry name" value="P-loop_NTPase"/>
</dbReference>
<dbReference type="SMART" id="SM00382">
    <property type="entry name" value="AAA"/>
    <property type="match status" value="1"/>
</dbReference>
<protein>
    <submittedName>
        <fullName evidence="5">ATP-binding cassette domain-containing protein</fullName>
    </submittedName>
</protein>
<dbReference type="GO" id="GO:0005524">
    <property type="term" value="F:ATP binding"/>
    <property type="evidence" value="ECO:0007669"/>
    <property type="project" value="UniProtKB-KW"/>
</dbReference>
<evidence type="ECO:0000256" key="1">
    <source>
        <dbReference type="ARBA" id="ARBA00005417"/>
    </source>
</evidence>
<gene>
    <name evidence="5" type="ORF">DBW98_02950</name>
</gene>
<name>A0A368BLI0_9GAMM</name>
<evidence type="ECO:0000313" key="6">
    <source>
        <dbReference type="Proteomes" id="UP000253032"/>
    </source>
</evidence>
<feature type="domain" description="ABC transporter" evidence="4">
    <location>
        <begin position="4"/>
        <end position="225"/>
    </location>
</feature>
<dbReference type="PANTHER" id="PTHR42798:SF7">
    <property type="entry name" value="ALPHA-D-RIBOSE 1-METHYLPHOSPHONATE 5-TRIPHOSPHATE SYNTHASE SUBUNIT PHNL"/>
    <property type="match status" value="1"/>
</dbReference>
<evidence type="ECO:0000313" key="5">
    <source>
        <dbReference type="EMBL" id="RCL38163.1"/>
    </source>
</evidence>
<dbReference type="Pfam" id="PF00005">
    <property type="entry name" value="ABC_tran"/>
    <property type="match status" value="1"/>
</dbReference>
<keyword evidence="3 5" id="KW-0067">ATP-binding</keyword>
<dbReference type="InterPro" id="IPR017871">
    <property type="entry name" value="ABC_transporter-like_CS"/>
</dbReference>
<dbReference type="Gene3D" id="3.40.50.300">
    <property type="entry name" value="P-loop containing nucleotide triphosphate hydrolases"/>
    <property type="match status" value="1"/>
</dbReference>
<sequence length="225" mass="24956">MNKLLASSLSKTYYSAGHKLEVLKNVNITLAQGKTIGVIGSSGSGKTTLLQILAGLEFSDKGDIFYNDIDLLANGAKKFNSMRSQLFGFAYQFHYLLDDLTVYENCNLVFRIANNKNKLKNSEKIMTILRDLGIDQLKDSYPFMLSGGERQRAAIARAIVHEPMFVLMDEPTGNLDQDNAEVIQDLTIKLAKNLNIGIVVATHDLKYAGKLDSVFRIESGELKSI</sequence>
<organism evidence="5 6">
    <name type="scientific">SAR86 cluster bacterium</name>
    <dbReference type="NCBI Taxonomy" id="2030880"/>
    <lineage>
        <taxon>Bacteria</taxon>
        <taxon>Pseudomonadati</taxon>
        <taxon>Pseudomonadota</taxon>
        <taxon>Gammaproteobacteria</taxon>
        <taxon>SAR86 cluster</taxon>
    </lineage>
</organism>
<dbReference type="InterPro" id="IPR003593">
    <property type="entry name" value="AAA+_ATPase"/>
</dbReference>
<comment type="caution">
    <text evidence="5">The sequence shown here is derived from an EMBL/GenBank/DDBJ whole genome shotgun (WGS) entry which is preliminary data.</text>
</comment>
<dbReference type="Proteomes" id="UP000253032">
    <property type="component" value="Unassembled WGS sequence"/>
</dbReference>
<evidence type="ECO:0000256" key="2">
    <source>
        <dbReference type="ARBA" id="ARBA00022741"/>
    </source>
</evidence>
<dbReference type="InterPro" id="IPR003439">
    <property type="entry name" value="ABC_transporter-like_ATP-bd"/>
</dbReference>
<evidence type="ECO:0000256" key="3">
    <source>
        <dbReference type="ARBA" id="ARBA00022840"/>
    </source>
</evidence>
<dbReference type="EMBL" id="QOPC01000013">
    <property type="protein sequence ID" value="RCL38163.1"/>
    <property type="molecule type" value="Genomic_DNA"/>
</dbReference>
<dbReference type="PROSITE" id="PS50893">
    <property type="entry name" value="ABC_TRANSPORTER_2"/>
    <property type="match status" value="1"/>
</dbReference>
<dbReference type="AlphaFoldDB" id="A0A368BLI0"/>
<proteinExistence type="inferred from homology"/>
<reference evidence="5 6" key="1">
    <citation type="journal article" date="2018" name="Microbiome">
        <title>Fine metagenomic profile of the Mediterranean stratified and mixed water columns revealed by assembly and recruitment.</title>
        <authorList>
            <person name="Haro-Moreno J.M."/>
            <person name="Lopez-Perez M."/>
            <person name="De La Torre J.R."/>
            <person name="Picazo A."/>
            <person name="Camacho A."/>
            <person name="Rodriguez-Valera F."/>
        </authorList>
    </citation>
    <scope>NUCLEOTIDE SEQUENCE [LARGE SCALE GENOMIC DNA]</scope>
    <source>
        <strain evidence="5">MED-G84</strain>
    </source>
</reference>
<dbReference type="GO" id="GO:0016887">
    <property type="term" value="F:ATP hydrolysis activity"/>
    <property type="evidence" value="ECO:0007669"/>
    <property type="project" value="InterPro"/>
</dbReference>
<accession>A0A368BLI0</accession>
<dbReference type="PANTHER" id="PTHR42798">
    <property type="entry name" value="LIPOPROTEIN-RELEASING SYSTEM ATP-BINDING PROTEIN LOLD"/>
    <property type="match status" value="1"/>
</dbReference>
<dbReference type="PROSITE" id="PS00211">
    <property type="entry name" value="ABC_TRANSPORTER_1"/>
    <property type="match status" value="1"/>
</dbReference>